<dbReference type="SUPFAM" id="SSF49452">
    <property type="entry name" value="Starch-binding domain-like"/>
    <property type="match status" value="1"/>
</dbReference>
<dbReference type="Gene3D" id="2.40.50.90">
    <property type="match status" value="1"/>
</dbReference>
<sequence>MKKKEFHSWKQITTYIMHASLSLIVLFTGFVGTGYAESSAASSDQETIVQAAFDNNDRIGVTVKSVTDGDTITFTPAIQVEGKSVSIVRMLNIDAPEVAQSPHGAQATDVLNSLIPRGTAVNLQLDQVKVDLYGRLLAHIFRKSDNLDVNQEMLRRGAAVNYYIYPNMLYFEEYGAAARKTASEGLGIWNPANPLPKLAYEYRAAGCTERYVADYRTKKYYIPKRYTDIPFEFRVFFGYNKQEAKDAGYTPFDPADPSHNPTTDCSTGQLSTIADVRAKWNTTSTYQVIGEVTAIHAPDHAFIQDATGGIHLYGKIPNELSIGQEVRVDGNVQEFYKDLEFKNARIAVLTPNTIPTPQPLELKLNQFKDANEGSLITVKNVWINDNYNGGNGGVNLTDETGATVALYAPFKGGPLLTALQALPRGQQNKYDIVGNVSVWNNVWEIYPRSLADIVPAQNGGEQNTSSPVASLITFKSTNEPAELTGQNGSVPPSSSVTLYNSAAKQSKIGTVTASAAGAFTFTFNNSATRLQSVYVSATSAGKKESNLTTVTAGGASSTTIAQARELGSGKVTVRGKVAAVYPKSNAYLYDGTAGLRIFGNEAASLTLGSEIEITGNLTDYNGDLELKYPFTVTPLSGNNFPDPQPVDLPVNQVGETNEGQFVKVKNVWITSNYTTGDGGVSITDGSGTLVVYALDQPDLKTYLQGLPKGESNKFEIIGASSVFRSTRQIFPRSQADIVPAGQPQQKGTMKGNVKAEGRISQLGIEIIAKQQETGKETKVVSSADGSFILSDLSSGTYTVSANLKHYFSVKGQITVLAGQVANIGNLAVSENGGTADGLLRAGNTYAADQEVNIYDAVIIGANIGKSTEDALSAADINGDGAVNQADVELVKKNFLYKKAG</sequence>
<comment type="caution">
    <text evidence="3">The sequence shown here is derived from an EMBL/GenBank/DDBJ whole genome shotgun (WGS) entry which is preliminary data.</text>
</comment>
<accession>A0A6G3ZTX4</accession>
<dbReference type="Gene3D" id="2.60.40.1120">
    <property type="entry name" value="Carboxypeptidase-like, regulatory domain"/>
    <property type="match status" value="1"/>
</dbReference>
<dbReference type="InterPro" id="IPR016134">
    <property type="entry name" value="Dockerin_dom"/>
</dbReference>
<dbReference type="GO" id="GO:0004553">
    <property type="term" value="F:hydrolase activity, hydrolyzing O-glycosyl compounds"/>
    <property type="evidence" value="ECO:0007669"/>
    <property type="project" value="InterPro"/>
</dbReference>
<dbReference type="InterPro" id="IPR002105">
    <property type="entry name" value="Dockerin_1_rpt"/>
</dbReference>
<gene>
    <name evidence="3" type="ORF">GK047_02385</name>
</gene>
<dbReference type="GO" id="GO:0030246">
    <property type="term" value="F:carbohydrate binding"/>
    <property type="evidence" value="ECO:0007669"/>
    <property type="project" value="InterPro"/>
</dbReference>
<protein>
    <recommendedName>
        <fullName evidence="4">Dockerin domain-containing protein</fullName>
    </recommendedName>
</protein>
<proteinExistence type="predicted"/>
<dbReference type="Pfam" id="PF00565">
    <property type="entry name" value="SNase"/>
    <property type="match status" value="1"/>
</dbReference>
<dbReference type="SUPFAM" id="SSF50199">
    <property type="entry name" value="Staphylococcal nuclease"/>
    <property type="match status" value="1"/>
</dbReference>
<dbReference type="SUPFAM" id="SSF63446">
    <property type="entry name" value="Type I dockerin domain"/>
    <property type="match status" value="1"/>
</dbReference>
<dbReference type="EMBL" id="JAAIKC010000001">
    <property type="protein sequence ID" value="NEW04867.1"/>
    <property type="molecule type" value="Genomic_DNA"/>
</dbReference>
<name>A0A6G3ZTX4_9BACL</name>
<evidence type="ECO:0000259" key="1">
    <source>
        <dbReference type="PROSITE" id="PS50830"/>
    </source>
</evidence>
<dbReference type="AlphaFoldDB" id="A0A6G3ZTX4"/>
<evidence type="ECO:0000259" key="2">
    <source>
        <dbReference type="PROSITE" id="PS51766"/>
    </source>
</evidence>
<dbReference type="SMART" id="SM00318">
    <property type="entry name" value="SNc"/>
    <property type="match status" value="1"/>
</dbReference>
<organism evidence="3">
    <name type="scientific">Paenibacillus sp. SYP-B3998</name>
    <dbReference type="NCBI Taxonomy" id="2678564"/>
    <lineage>
        <taxon>Bacteria</taxon>
        <taxon>Bacillati</taxon>
        <taxon>Bacillota</taxon>
        <taxon>Bacilli</taxon>
        <taxon>Bacillales</taxon>
        <taxon>Paenibacillaceae</taxon>
        <taxon>Paenibacillus</taxon>
    </lineage>
</organism>
<feature type="domain" description="Dockerin" evidence="2">
    <location>
        <begin position="837"/>
        <end position="900"/>
    </location>
</feature>
<evidence type="ECO:0000313" key="3">
    <source>
        <dbReference type="EMBL" id="NEW04867.1"/>
    </source>
</evidence>
<dbReference type="InterPro" id="IPR018247">
    <property type="entry name" value="EF_Hand_1_Ca_BS"/>
</dbReference>
<dbReference type="InterPro" id="IPR016071">
    <property type="entry name" value="Staphylococal_nuclease_OB-fold"/>
</dbReference>
<dbReference type="InterPro" id="IPR035437">
    <property type="entry name" value="SNase_OB-fold_sf"/>
</dbReference>
<dbReference type="Pfam" id="PF13620">
    <property type="entry name" value="CarboxypepD_reg"/>
    <property type="match status" value="1"/>
</dbReference>
<dbReference type="GO" id="GO:0000272">
    <property type="term" value="P:polysaccharide catabolic process"/>
    <property type="evidence" value="ECO:0007669"/>
    <property type="project" value="InterPro"/>
</dbReference>
<dbReference type="InterPro" id="IPR013784">
    <property type="entry name" value="Carb-bd-like_fold"/>
</dbReference>
<dbReference type="InterPro" id="IPR036439">
    <property type="entry name" value="Dockerin_dom_sf"/>
</dbReference>
<feature type="domain" description="TNase-like" evidence="1">
    <location>
        <begin position="57"/>
        <end position="191"/>
    </location>
</feature>
<dbReference type="PROSITE" id="PS00018">
    <property type="entry name" value="EF_HAND_1"/>
    <property type="match status" value="1"/>
</dbReference>
<dbReference type="RefSeq" id="WP_163940715.1">
    <property type="nucleotide sequence ID" value="NZ_JAAIKC010000001.1"/>
</dbReference>
<evidence type="ECO:0008006" key="4">
    <source>
        <dbReference type="Google" id="ProtNLM"/>
    </source>
</evidence>
<dbReference type="PROSITE" id="PS50830">
    <property type="entry name" value="TNASE_3"/>
    <property type="match status" value="1"/>
</dbReference>
<dbReference type="PROSITE" id="PS51766">
    <property type="entry name" value="DOCKERIN"/>
    <property type="match status" value="1"/>
</dbReference>
<reference evidence="3" key="1">
    <citation type="submission" date="2020-02" db="EMBL/GenBank/DDBJ databases">
        <authorList>
            <person name="Shen X.-R."/>
            <person name="Zhang Y.-X."/>
        </authorList>
    </citation>
    <scope>NUCLEOTIDE SEQUENCE</scope>
    <source>
        <strain evidence="3">SYP-B3998</strain>
    </source>
</reference>
<dbReference type="Pfam" id="PF00404">
    <property type="entry name" value="Dockerin_1"/>
    <property type="match status" value="1"/>
</dbReference>
<dbReference type="Gene3D" id="1.10.1330.10">
    <property type="entry name" value="Dockerin domain"/>
    <property type="match status" value="1"/>
</dbReference>